<reference evidence="3 4" key="1">
    <citation type="submission" date="2019-05" db="EMBL/GenBank/DDBJ databases">
        <title>Another draft genome of Portunus trituberculatus and its Hox gene families provides insights of decapod evolution.</title>
        <authorList>
            <person name="Jeong J.-H."/>
            <person name="Song I."/>
            <person name="Kim S."/>
            <person name="Choi T."/>
            <person name="Kim D."/>
            <person name="Ryu S."/>
            <person name="Kim W."/>
        </authorList>
    </citation>
    <scope>NUCLEOTIDE SEQUENCE [LARGE SCALE GENOMIC DNA]</scope>
    <source>
        <tissue evidence="3">Muscle</tissue>
    </source>
</reference>
<dbReference type="Proteomes" id="UP000324222">
    <property type="component" value="Unassembled WGS sequence"/>
</dbReference>
<organism evidence="3 4">
    <name type="scientific">Portunus trituberculatus</name>
    <name type="common">Swimming crab</name>
    <name type="synonym">Neptunus trituberculatus</name>
    <dbReference type="NCBI Taxonomy" id="210409"/>
    <lineage>
        <taxon>Eukaryota</taxon>
        <taxon>Metazoa</taxon>
        <taxon>Ecdysozoa</taxon>
        <taxon>Arthropoda</taxon>
        <taxon>Crustacea</taxon>
        <taxon>Multicrustacea</taxon>
        <taxon>Malacostraca</taxon>
        <taxon>Eumalacostraca</taxon>
        <taxon>Eucarida</taxon>
        <taxon>Decapoda</taxon>
        <taxon>Pleocyemata</taxon>
        <taxon>Brachyura</taxon>
        <taxon>Eubrachyura</taxon>
        <taxon>Portunoidea</taxon>
        <taxon>Portunidae</taxon>
        <taxon>Portuninae</taxon>
        <taxon>Portunus</taxon>
    </lineage>
</organism>
<accession>A0A5B7GNL0</accession>
<protein>
    <submittedName>
        <fullName evidence="3">Uncharacterized protein</fullName>
    </submittedName>
</protein>
<keyword evidence="4" id="KW-1185">Reference proteome</keyword>
<evidence type="ECO:0000256" key="2">
    <source>
        <dbReference type="SAM" id="SignalP"/>
    </source>
</evidence>
<dbReference type="AlphaFoldDB" id="A0A5B7GNL0"/>
<evidence type="ECO:0000313" key="4">
    <source>
        <dbReference type="Proteomes" id="UP000324222"/>
    </source>
</evidence>
<keyword evidence="2" id="KW-0732">Signal</keyword>
<feature type="signal peptide" evidence="2">
    <location>
        <begin position="1"/>
        <end position="15"/>
    </location>
</feature>
<feature type="region of interest" description="Disordered" evidence="1">
    <location>
        <begin position="100"/>
        <end position="126"/>
    </location>
</feature>
<evidence type="ECO:0000256" key="1">
    <source>
        <dbReference type="SAM" id="MobiDB-lite"/>
    </source>
</evidence>
<sequence>MFQLVIISGVELVAGGIVTWGCNTKDCKREDTNNKRNERIQLLGLQCLIFKCPFSATTTIPTCHLPRLLSSSVRQTQFLGVAVNVVPGEVLVACQDQLPSVDSDKASSQKETKEQVPEQKDGNRKT</sequence>
<feature type="compositionally biased region" description="Basic and acidic residues" evidence="1">
    <location>
        <begin position="102"/>
        <end position="126"/>
    </location>
</feature>
<evidence type="ECO:0000313" key="3">
    <source>
        <dbReference type="EMBL" id="MPC61691.1"/>
    </source>
</evidence>
<dbReference type="EMBL" id="VSRR010018793">
    <property type="protein sequence ID" value="MPC61691.1"/>
    <property type="molecule type" value="Genomic_DNA"/>
</dbReference>
<gene>
    <name evidence="3" type="ORF">E2C01_055766</name>
</gene>
<comment type="caution">
    <text evidence="3">The sequence shown here is derived from an EMBL/GenBank/DDBJ whole genome shotgun (WGS) entry which is preliminary data.</text>
</comment>
<feature type="chain" id="PRO_5023046571" evidence="2">
    <location>
        <begin position="16"/>
        <end position="126"/>
    </location>
</feature>
<proteinExistence type="predicted"/>
<name>A0A5B7GNL0_PORTR</name>